<evidence type="ECO:0000259" key="1">
    <source>
        <dbReference type="Pfam" id="PF17940"/>
    </source>
</evidence>
<dbReference type="SUPFAM" id="SSF48498">
    <property type="entry name" value="Tetracyclin repressor-like, C-terminal domain"/>
    <property type="match status" value="1"/>
</dbReference>
<keyword evidence="3" id="KW-1185">Reference proteome</keyword>
<dbReference type="EMBL" id="JACHJT010000001">
    <property type="protein sequence ID" value="MBB4934626.1"/>
    <property type="molecule type" value="Genomic_DNA"/>
</dbReference>
<dbReference type="InterPro" id="IPR036271">
    <property type="entry name" value="Tet_transcr_reg_TetR-rel_C_sf"/>
</dbReference>
<name>A0A7W7RME9_9ACTN</name>
<organism evidence="2 3">
    <name type="scientific">Lipingzhangella halophila</name>
    <dbReference type="NCBI Taxonomy" id="1783352"/>
    <lineage>
        <taxon>Bacteria</taxon>
        <taxon>Bacillati</taxon>
        <taxon>Actinomycetota</taxon>
        <taxon>Actinomycetes</taxon>
        <taxon>Streptosporangiales</taxon>
        <taxon>Nocardiopsidaceae</taxon>
        <taxon>Lipingzhangella</taxon>
    </lineage>
</organism>
<protein>
    <submittedName>
        <fullName evidence="2">AcrR family transcriptional regulator</fullName>
    </submittedName>
</protein>
<evidence type="ECO:0000313" key="3">
    <source>
        <dbReference type="Proteomes" id="UP000523007"/>
    </source>
</evidence>
<accession>A0A7W7RME9</accession>
<feature type="domain" description="Tetracyclin repressor-like C-terminal group 31" evidence="1">
    <location>
        <begin position="44"/>
        <end position="152"/>
    </location>
</feature>
<dbReference type="Gene3D" id="1.10.357.10">
    <property type="entry name" value="Tetracycline Repressor, domain 2"/>
    <property type="match status" value="1"/>
</dbReference>
<gene>
    <name evidence="2" type="ORF">F4561_005446</name>
</gene>
<evidence type="ECO:0000313" key="2">
    <source>
        <dbReference type="EMBL" id="MBB4934626.1"/>
    </source>
</evidence>
<dbReference type="Pfam" id="PF17940">
    <property type="entry name" value="TetR_C_31"/>
    <property type="match status" value="1"/>
</dbReference>
<reference evidence="2 3" key="1">
    <citation type="submission" date="2020-08" db="EMBL/GenBank/DDBJ databases">
        <title>Sequencing the genomes of 1000 actinobacteria strains.</title>
        <authorList>
            <person name="Klenk H.-P."/>
        </authorList>
    </citation>
    <scope>NUCLEOTIDE SEQUENCE [LARGE SCALE GENOMIC DNA]</scope>
    <source>
        <strain evidence="2 3">DSM 102030</strain>
    </source>
</reference>
<comment type="caution">
    <text evidence="2">The sequence shown here is derived from an EMBL/GenBank/DDBJ whole genome shotgun (WGS) entry which is preliminary data.</text>
</comment>
<dbReference type="AlphaFoldDB" id="A0A7W7RME9"/>
<dbReference type="Proteomes" id="UP000523007">
    <property type="component" value="Unassembled WGS sequence"/>
</dbReference>
<sequence length="161" mass="17769">MSTAAIGYHFGTTDSLLVEALMRGIEEWSARLDDRLRSAPARPQRERLAAIWGSVTESFHGYRGVLAASFELIARADEDSELRDQLRLTVEHARHGLATQMLDIDPQREPERAHRAGTVCYAMLSGLIVQWLVEPTNLPDRDALADGLLDALGESGDRTGS</sequence>
<proteinExistence type="predicted"/>
<dbReference type="InterPro" id="IPR041583">
    <property type="entry name" value="TetR_C_31"/>
</dbReference>